<dbReference type="Gene3D" id="3.50.50.60">
    <property type="entry name" value="FAD/NAD(P)-binding domain"/>
    <property type="match status" value="1"/>
</dbReference>
<feature type="domain" description="FAD-dependent urate hydroxylase HpyO/Asp monooxygenase CreE-like FAD/NAD(P)-binding" evidence="1">
    <location>
        <begin position="3"/>
        <end position="165"/>
    </location>
</feature>
<name>A0A3D8LF54_9BACT</name>
<evidence type="ECO:0000259" key="1">
    <source>
        <dbReference type="Pfam" id="PF13454"/>
    </source>
</evidence>
<dbReference type="InterPro" id="IPR038732">
    <property type="entry name" value="HpyO/CreE_NAD-binding"/>
</dbReference>
<dbReference type="InterPro" id="IPR052189">
    <property type="entry name" value="L-asp_N-monooxygenase_NS-form"/>
</dbReference>
<dbReference type="AlphaFoldDB" id="A0A3D8LF54"/>
<protein>
    <recommendedName>
        <fullName evidence="1">FAD-dependent urate hydroxylase HpyO/Asp monooxygenase CreE-like FAD/NAD(P)-binding domain-containing protein</fullName>
    </recommendedName>
</protein>
<dbReference type="Pfam" id="PF13454">
    <property type="entry name" value="NAD_binding_9"/>
    <property type="match status" value="1"/>
</dbReference>
<gene>
    <name evidence="2" type="ORF">DXT99_06565</name>
</gene>
<reference evidence="3" key="1">
    <citation type="submission" date="2018-08" db="EMBL/GenBank/DDBJ databases">
        <authorList>
            <person name="Liu Z.-W."/>
            <person name="Du Z.-J."/>
        </authorList>
    </citation>
    <scope>NUCLEOTIDE SEQUENCE [LARGE SCALE GENOMIC DNA]</scope>
    <source>
        <strain evidence="3">H4X</strain>
    </source>
</reference>
<dbReference type="InterPro" id="IPR036188">
    <property type="entry name" value="FAD/NAD-bd_sf"/>
</dbReference>
<dbReference type="SUPFAM" id="SSF51905">
    <property type="entry name" value="FAD/NAD(P)-binding domain"/>
    <property type="match status" value="1"/>
</dbReference>
<dbReference type="PANTHER" id="PTHR40254">
    <property type="entry name" value="BLR0577 PROTEIN"/>
    <property type="match status" value="1"/>
</dbReference>
<dbReference type="PANTHER" id="PTHR40254:SF1">
    <property type="entry name" value="BLR0577 PROTEIN"/>
    <property type="match status" value="1"/>
</dbReference>
<sequence length="498" mass="56470">MLAIVGGGANGAATFIHLVLKLITEPIQACVSLVLIEKDEEFGPGLAYGTEERGHILNTAAGLMGIFAEEPMHFVTWLQQNQSMVQEKFPGVEIHAHAYVPRRLYGQYVKDVLEEYVQLARQHEMDVKLLRDEAVDAEVAEDNVVLKLESGGTVEADVAVLATGTPKPSNFTHLRSSPHYFDFPWPAHPFLKTIPRDAAVSILGTSLTAIDTVVAFLDHGHTGKLTLYSRHGLLPRIQTPFDVSFEREILTRENIRKIIRQKKRALRAKDLFRLFQAEAERVMGKQDDWKKFNRVDKPHLELLKYDVEVAKKGESTFQNIAFSTRYLAFHVWKLLPAKERVLFMKWFGPHWDINRHGMPLQNGYKLLKMLESGQLTIKAHSSNVEWKKDEKLFYMHLDDGKVDKAPYLINATGTAKKVKNMEVPLLQELLRKALIVPHQAGGVQADPHTLQLHVPDHPDAPLYGVGQLLVGELFDTNSVWFNVARIDYMTTDILRRIS</sequence>
<comment type="caution">
    <text evidence="2">The sequence shown here is derived from an EMBL/GenBank/DDBJ whole genome shotgun (WGS) entry which is preliminary data.</text>
</comment>
<proteinExistence type="predicted"/>
<dbReference type="Proteomes" id="UP000256708">
    <property type="component" value="Unassembled WGS sequence"/>
</dbReference>
<dbReference type="EMBL" id="QRGR01000006">
    <property type="protein sequence ID" value="RDV16027.1"/>
    <property type="molecule type" value="Genomic_DNA"/>
</dbReference>
<organism evidence="2 3">
    <name type="scientific">Pontibacter diazotrophicus</name>
    <dbReference type="NCBI Taxonomy" id="1400979"/>
    <lineage>
        <taxon>Bacteria</taxon>
        <taxon>Pseudomonadati</taxon>
        <taxon>Bacteroidota</taxon>
        <taxon>Cytophagia</taxon>
        <taxon>Cytophagales</taxon>
        <taxon>Hymenobacteraceae</taxon>
        <taxon>Pontibacter</taxon>
    </lineage>
</organism>
<evidence type="ECO:0000313" key="3">
    <source>
        <dbReference type="Proteomes" id="UP000256708"/>
    </source>
</evidence>
<keyword evidence="3" id="KW-1185">Reference proteome</keyword>
<evidence type="ECO:0000313" key="2">
    <source>
        <dbReference type="EMBL" id="RDV16027.1"/>
    </source>
</evidence>
<accession>A0A3D8LF54</accession>